<name>A0A0R2SEU3_9GAMM</name>
<sequence length="300" mass="33667">MKFLVILLGLILTATWLKEVDRFDDSWFGRYQLALRKSVGKLKIDEKFRLSVALGAIYGVLLGAVMVLEALAEGAFYGVATMLLHLFVLLFAMDRTQPGRLARDFLKSWSAGNRQGCVDYLQAELSLEVPPNAVDGSALVGRFKRLLAYRSFERMFMMYTLYMLAGPEGVMFGYVSYQLRSELCRGEDRRLAMPLEKIIAIIEWVPLRLLAITFSLVGDFNSCVSRLRRHLWEFNTTSDNAQLIADWARCALSEPAADEVQNADCDEAAMGAEIEALSGLLERSQIVWLVVVAVLTLVGF</sequence>
<dbReference type="PANTHER" id="PTHR38684">
    <property type="entry name" value="PROTEIN AMPE"/>
    <property type="match status" value="1"/>
</dbReference>
<dbReference type="Pfam" id="PF17113">
    <property type="entry name" value="AmpE"/>
    <property type="match status" value="1"/>
</dbReference>
<dbReference type="GO" id="GO:0046677">
    <property type="term" value="P:response to antibiotic"/>
    <property type="evidence" value="ECO:0007669"/>
    <property type="project" value="TreeGrafter"/>
</dbReference>
<evidence type="ECO:0000256" key="1">
    <source>
        <dbReference type="SAM" id="Phobius"/>
    </source>
</evidence>
<feature type="transmembrane region" description="Helical" evidence="1">
    <location>
        <begin position="75"/>
        <end position="93"/>
    </location>
</feature>
<feature type="transmembrane region" description="Helical" evidence="1">
    <location>
        <begin position="156"/>
        <end position="177"/>
    </location>
</feature>
<keyword evidence="1" id="KW-1133">Transmembrane helix</keyword>
<dbReference type="AlphaFoldDB" id="A0A0R2SEU3"/>
<protein>
    <submittedName>
        <fullName evidence="2">Uncharacterized protein</fullName>
    </submittedName>
</protein>
<feature type="transmembrane region" description="Helical" evidence="1">
    <location>
        <begin position="48"/>
        <end position="68"/>
    </location>
</feature>
<dbReference type="PANTHER" id="PTHR38684:SF1">
    <property type="entry name" value="PROTEIN AMPE"/>
    <property type="match status" value="1"/>
</dbReference>
<evidence type="ECO:0000313" key="2">
    <source>
        <dbReference type="EMBL" id="KRO73272.1"/>
    </source>
</evidence>
<proteinExistence type="predicted"/>
<dbReference type="Proteomes" id="UP000051934">
    <property type="component" value="Unassembled WGS sequence"/>
</dbReference>
<organism evidence="2 3">
    <name type="scientific">OM182 bacterium BACL3 MAG-120507-bin80</name>
    <dbReference type="NCBI Taxonomy" id="1655577"/>
    <lineage>
        <taxon>Bacteria</taxon>
        <taxon>Pseudomonadati</taxon>
        <taxon>Pseudomonadota</taxon>
        <taxon>Gammaproteobacteria</taxon>
        <taxon>OMG group</taxon>
        <taxon>OM182 clade</taxon>
    </lineage>
</organism>
<dbReference type="InterPro" id="IPR031347">
    <property type="entry name" value="AmpE"/>
</dbReference>
<dbReference type="GO" id="GO:0005886">
    <property type="term" value="C:plasma membrane"/>
    <property type="evidence" value="ECO:0007669"/>
    <property type="project" value="TreeGrafter"/>
</dbReference>
<comment type="caution">
    <text evidence="2">The sequence shown here is derived from an EMBL/GenBank/DDBJ whole genome shotgun (WGS) entry which is preliminary data.</text>
</comment>
<gene>
    <name evidence="2" type="ORF">ABR69_07275</name>
</gene>
<reference evidence="2 3" key="1">
    <citation type="submission" date="2015-10" db="EMBL/GenBank/DDBJ databases">
        <title>Metagenome-Assembled Genomes uncover a global brackish microbiome.</title>
        <authorList>
            <person name="Hugerth L.W."/>
            <person name="Larsson J."/>
            <person name="Alneberg J."/>
            <person name="Lindh M.V."/>
            <person name="Legrand C."/>
            <person name="Pinhassi J."/>
            <person name="Andersson A.F."/>
        </authorList>
    </citation>
    <scope>NUCLEOTIDE SEQUENCE [LARGE SCALE GENOMIC DNA]</scope>
    <source>
        <strain evidence="2">BACL4 MAG-120507-bin80</strain>
    </source>
</reference>
<accession>A0A0R2SEU3</accession>
<dbReference type="EMBL" id="LIBB01000013">
    <property type="protein sequence ID" value="KRO73272.1"/>
    <property type="molecule type" value="Genomic_DNA"/>
</dbReference>
<keyword evidence="1" id="KW-0812">Transmembrane</keyword>
<dbReference type="InterPro" id="IPR052966">
    <property type="entry name" value="Beta-lactamase_Reg"/>
</dbReference>
<evidence type="ECO:0000313" key="3">
    <source>
        <dbReference type="Proteomes" id="UP000051934"/>
    </source>
</evidence>
<keyword evidence="1" id="KW-0472">Membrane</keyword>